<keyword evidence="5 8" id="KW-1133">Transmembrane helix</keyword>
<evidence type="ECO:0000313" key="10">
    <source>
        <dbReference type="EMBL" id="KRM87689.1"/>
    </source>
</evidence>
<feature type="coiled-coil region" evidence="7">
    <location>
        <begin position="642"/>
        <end position="716"/>
    </location>
</feature>
<dbReference type="NCBIfam" id="TIGR03057">
    <property type="entry name" value="xxxLxxG_by_4"/>
    <property type="match status" value="3"/>
</dbReference>
<evidence type="ECO:0000256" key="7">
    <source>
        <dbReference type="SAM" id="Coils"/>
    </source>
</evidence>
<dbReference type="SUPFAM" id="SSF82866">
    <property type="entry name" value="Multidrug efflux transporter AcrB transmembrane domain"/>
    <property type="match status" value="2"/>
</dbReference>
<dbReference type="InterPro" id="IPR050545">
    <property type="entry name" value="Mycobact_MmpL"/>
</dbReference>
<keyword evidence="4 8" id="KW-0812">Transmembrane</keyword>
<feature type="domain" description="Membrane transport protein MMPL" evidence="9">
    <location>
        <begin position="1010"/>
        <end position="1308"/>
    </location>
</feature>
<keyword evidence="7" id="KW-0175">Coiled coil</keyword>
<evidence type="ECO:0000256" key="4">
    <source>
        <dbReference type="ARBA" id="ARBA00022692"/>
    </source>
</evidence>
<feature type="transmembrane region" description="Helical" evidence="8">
    <location>
        <begin position="1288"/>
        <end position="1311"/>
    </location>
</feature>
<accession>A0A0R2CGT3</accession>
<dbReference type="RefSeq" id="WP_010581296.1">
    <property type="nucleotide sequence ID" value="NZ_AHYZ01000177.1"/>
</dbReference>
<dbReference type="eggNOG" id="COG1511">
    <property type="taxonomic scope" value="Bacteria"/>
</dbReference>
<dbReference type="eggNOG" id="COG2409">
    <property type="taxonomic scope" value="Bacteria"/>
</dbReference>
<comment type="similarity">
    <text evidence="2">Belongs to the resistance-nodulation-cell division (RND) (TC 2.A.6) family. MmpL subfamily.</text>
</comment>
<dbReference type="GO" id="GO:0005886">
    <property type="term" value="C:plasma membrane"/>
    <property type="evidence" value="ECO:0007669"/>
    <property type="project" value="UniProtKB-SubCell"/>
</dbReference>
<feature type="transmembrane region" description="Helical" evidence="8">
    <location>
        <begin position="357"/>
        <end position="382"/>
    </location>
</feature>
<evidence type="ECO:0000313" key="11">
    <source>
        <dbReference type="Proteomes" id="UP000051576"/>
    </source>
</evidence>
<name>A0A0R2CGT3_9LACO</name>
<dbReference type="EMBL" id="AYYX01000036">
    <property type="protein sequence ID" value="KRM87689.1"/>
    <property type="molecule type" value="Genomic_DNA"/>
</dbReference>
<dbReference type="Pfam" id="PF03176">
    <property type="entry name" value="MMPL"/>
    <property type="match status" value="2"/>
</dbReference>
<dbReference type="PANTHER" id="PTHR33406">
    <property type="entry name" value="MEMBRANE PROTEIN MJ1562-RELATED"/>
    <property type="match status" value="1"/>
</dbReference>
<evidence type="ECO:0000256" key="8">
    <source>
        <dbReference type="SAM" id="Phobius"/>
    </source>
</evidence>
<evidence type="ECO:0000256" key="6">
    <source>
        <dbReference type="ARBA" id="ARBA00023136"/>
    </source>
</evidence>
<keyword evidence="3" id="KW-1003">Cell membrane</keyword>
<protein>
    <submittedName>
        <fullName evidence="10">Transport protein</fullName>
    </submittedName>
</protein>
<reference evidence="10 11" key="1">
    <citation type="journal article" date="2015" name="Genome Announc.">
        <title>Expanding the biotechnology potential of lactobacilli through comparative genomics of 213 strains and associated genera.</title>
        <authorList>
            <person name="Sun Z."/>
            <person name="Harris H.M."/>
            <person name="McCann A."/>
            <person name="Guo C."/>
            <person name="Argimon S."/>
            <person name="Zhang W."/>
            <person name="Yang X."/>
            <person name="Jeffery I.B."/>
            <person name="Cooney J.C."/>
            <person name="Kagawa T.F."/>
            <person name="Liu W."/>
            <person name="Song Y."/>
            <person name="Salvetti E."/>
            <person name="Wrobel A."/>
            <person name="Rasinkangas P."/>
            <person name="Parkhill J."/>
            <person name="Rea M.C."/>
            <person name="O'Sullivan O."/>
            <person name="Ritari J."/>
            <person name="Douillard F.P."/>
            <person name="Paul Ross R."/>
            <person name="Yang R."/>
            <person name="Briner A.E."/>
            <person name="Felis G.E."/>
            <person name="de Vos W.M."/>
            <person name="Barrangou R."/>
            <person name="Klaenhammer T.R."/>
            <person name="Caufield P.W."/>
            <person name="Cui Y."/>
            <person name="Zhang H."/>
            <person name="O'Toole P.W."/>
        </authorList>
    </citation>
    <scope>NUCLEOTIDE SEQUENCE [LARGE SCALE GENOMIC DNA]</scope>
    <source>
        <strain evidence="10 11">DSM 20605</strain>
    </source>
</reference>
<keyword evidence="6 8" id="KW-0472">Membrane</keyword>
<feature type="transmembrane region" description="Helical" evidence="8">
    <location>
        <begin position="239"/>
        <end position="257"/>
    </location>
</feature>
<gene>
    <name evidence="10" type="ORF">FD21_GL001268</name>
</gene>
<feature type="transmembrane region" description="Helical" evidence="8">
    <location>
        <begin position="1159"/>
        <end position="1178"/>
    </location>
</feature>
<comment type="caution">
    <text evidence="10">The sequence shown here is derived from an EMBL/GenBank/DDBJ whole genome shotgun (WGS) entry which is preliminary data.</text>
</comment>
<feature type="domain" description="Membrane transport protein MMPL" evidence="9">
    <location>
        <begin position="65"/>
        <end position="363"/>
    </location>
</feature>
<keyword evidence="11" id="KW-1185">Reference proteome</keyword>
<dbReference type="PANTHER" id="PTHR33406:SF6">
    <property type="entry name" value="MEMBRANE PROTEIN YDGH-RELATED"/>
    <property type="match status" value="1"/>
</dbReference>
<feature type="transmembrane region" description="Helical" evidence="8">
    <location>
        <begin position="285"/>
        <end position="304"/>
    </location>
</feature>
<feature type="transmembrane region" description="Helical" evidence="8">
    <location>
        <begin position="183"/>
        <end position="199"/>
    </location>
</feature>
<comment type="subcellular location">
    <subcellularLocation>
        <location evidence="1">Cell membrane</location>
        <topology evidence="1">Multi-pass membrane protein</topology>
    </subcellularLocation>
</comment>
<dbReference type="PATRIC" id="fig|1133569.4.peg.1400"/>
<feature type="transmembrane region" description="Helical" evidence="8">
    <location>
        <begin position="1256"/>
        <end position="1282"/>
    </location>
</feature>
<feature type="coiled-coil region" evidence="7">
    <location>
        <begin position="483"/>
        <end position="510"/>
    </location>
</feature>
<evidence type="ECO:0000256" key="1">
    <source>
        <dbReference type="ARBA" id="ARBA00004651"/>
    </source>
</evidence>
<dbReference type="STRING" id="1133569.FD21_GL001268"/>
<dbReference type="Gene3D" id="1.20.1640.10">
    <property type="entry name" value="Multidrug efflux transporter AcrB transmembrane domain"/>
    <property type="match status" value="2"/>
</dbReference>
<evidence type="ECO:0000256" key="5">
    <source>
        <dbReference type="ARBA" id="ARBA00022989"/>
    </source>
</evidence>
<evidence type="ECO:0000256" key="2">
    <source>
        <dbReference type="ARBA" id="ARBA00010157"/>
    </source>
</evidence>
<dbReference type="InterPro" id="IPR023908">
    <property type="entry name" value="xxxLxxG_rpt"/>
</dbReference>
<evidence type="ECO:0000256" key="3">
    <source>
        <dbReference type="ARBA" id="ARBA00022475"/>
    </source>
</evidence>
<evidence type="ECO:0000259" key="9">
    <source>
        <dbReference type="Pfam" id="PF03176"/>
    </source>
</evidence>
<feature type="transmembrane region" description="Helical" evidence="8">
    <location>
        <begin position="1217"/>
        <end position="1236"/>
    </location>
</feature>
<feature type="transmembrane region" description="Helical" evidence="8">
    <location>
        <begin position="310"/>
        <end position="336"/>
    </location>
</feature>
<dbReference type="Proteomes" id="UP000051576">
    <property type="component" value="Unassembled WGS sequence"/>
</dbReference>
<dbReference type="InterPro" id="IPR004869">
    <property type="entry name" value="MMPL_dom"/>
</dbReference>
<feature type="transmembrane region" description="Helical" evidence="8">
    <location>
        <begin position="12"/>
        <end position="30"/>
    </location>
</feature>
<feature type="transmembrane region" description="Helical" evidence="8">
    <location>
        <begin position="1185"/>
        <end position="1205"/>
    </location>
</feature>
<sequence>MLSRILGNKKQYFSQAIVWLILLIISLVMMPNISYLVREYGGTKLPNGVTSQLADEIQNGWGKKQSNTRQMVVVFSNHDHKLTTVQNQQIQKTINKLENHHHRYDIKSMMAASDNAAAKKQLLAKDKTTQLVQLSVSKNATISQVESKLQRAIKTSGVNAYLTGGDILQNDFVTQTEEGIKKTEGIAVVFILVVLIIIFRSPVVPFVSLLSVGVSFLIALSLVMNLVKSGFPVSNFTQVFMVIVMFGIGTDYNILLFNQFKEELSRGENPLTATRNSLRIAGRTILYSGSSVLIGFSTLGLAKFSVYRSAVAVAVGVAVLLVVILTLNPFFMTMLGKKMFWPSRDFSGGGRSKSWRWLASNSVLHPLIALGITLLVLLPFAFTAHNQLNYDTTAELDDSLPSMIGFRTVQQHFSRGTAEPTTIYIQSQQRLDNERSLKQLDEVTNQLKQVKGVKKVLSVTQPSGSQIKKLYVKNQLKTVNSGLAEAQDGLHRIQKGLKKAKNKIDAADVNGGVNDAQKLAAGSKELSAGLAEYSNGINQATNGTMTLKNGLYSYTSGVTRLNTGLQALNSQTGTLASGVGQLSSGSRTLASGVGTYTNGVSSLTNGLAALTSNSGALTSGVQQLATATNQLPTAAASFYVMNNVLNQDIQQLNSALQNNQAELASMSASMSDVNETLNNPNFAAMLSQLQELASKKDQIEANLTQFEALLTNTQKAKEQFSQSLTDSLGQIKTNSIAITSDAVSVQQTDGSKLSTASQSALQDIIKRSGNPKSLDSSSNLAQLEEIQTAAQNLDSATKFDSSSLDPTTINQFKNGLNQLFSTLPQLEELLKTSNSLTSSDAQTKVNALVQLATSVKQLETLSDAAATAANGFNAQVNSQSPKINIYKNDYTNSKNVTNEISQIAAGSTLNSQVSKLVSGVNSYTAGTGKAAAGAAKLNSSSDSLTSGASQLASGVGTLNSQVPTLVSGISQLAKGSGQLTANNTTINSGAARIVSAMNVLNSSTGTLSNGANQVAAGNQQMASSLAALGGQVGTLSNGLGQATTGLGTLNSGTGEMKSYLTQLKKSSAVKSFYIPQKSIHGKQFTKSLNTYLSDDRKSAQIIVILDEDPASKNAMDKMNKIKREVKDNLQGTSMADATVALGGQTSVTNDIQNTASHDFLRTAAIMVTGILLALMLITRSILQPFYIIGTLVLAYASSLSLTRLLCKYLLNQPMLTWNTPFFTFIMLIALGVDYSIFMMMKYRSPEFADQIPSKRIISAAAVIGAVVLSAALILSGTFAALIPSGILTLIQVALGVIIGLVILVVIIPVTIPSTIKLTYPLLDKISKHGGKEK</sequence>
<organism evidence="10 11">
    <name type="scientific">Liquorilactobacillus vini DSM 20605</name>
    <dbReference type="NCBI Taxonomy" id="1133569"/>
    <lineage>
        <taxon>Bacteria</taxon>
        <taxon>Bacillati</taxon>
        <taxon>Bacillota</taxon>
        <taxon>Bacilli</taxon>
        <taxon>Lactobacillales</taxon>
        <taxon>Lactobacillaceae</taxon>
        <taxon>Liquorilactobacillus</taxon>
    </lineage>
</organism>
<dbReference type="OrthoDB" id="9782006at2"/>
<proteinExistence type="inferred from homology"/>